<protein>
    <recommendedName>
        <fullName evidence="4">Secreted protein</fullName>
    </recommendedName>
</protein>
<gene>
    <name evidence="2" type="ORF">MELLADRAFT_108700</name>
</gene>
<organism evidence="3">
    <name type="scientific">Melampsora larici-populina (strain 98AG31 / pathotype 3-4-7)</name>
    <name type="common">Poplar leaf rust fungus</name>
    <dbReference type="NCBI Taxonomy" id="747676"/>
    <lineage>
        <taxon>Eukaryota</taxon>
        <taxon>Fungi</taxon>
        <taxon>Dikarya</taxon>
        <taxon>Basidiomycota</taxon>
        <taxon>Pucciniomycotina</taxon>
        <taxon>Pucciniomycetes</taxon>
        <taxon>Pucciniales</taxon>
        <taxon>Melampsoraceae</taxon>
        <taxon>Melampsora</taxon>
    </lineage>
</organism>
<dbReference type="InParanoid" id="F4RTY6"/>
<feature type="chain" id="PRO_5013084819" description="Secreted protein" evidence="1">
    <location>
        <begin position="16"/>
        <end position="184"/>
    </location>
</feature>
<name>F4RTY6_MELLP</name>
<reference evidence="3" key="1">
    <citation type="journal article" date="2011" name="Proc. Natl. Acad. Sci. U.S.A.">
        <title>Obligate biotrophy features unraveled by the genomic analysis of rust fungi.</title>
        <authorList>
            <person name="Duplessis S."/>
            <person name="Cuomo C.A."/>
            <person name="Lin Y.-C."/>
            <person name="Aerts A."/>
            <person name="Tisserant E."/>
            <person name="Veneault-Fourrey C."/>
            <person name="Joly D.L."/>
            <person name="Hacquard S."/>
            <person name="Amselem J."/>
            <person name="Cantarel B.L."/>
            <person name="Chiu R."/>
            <person name="Coutinho P.M."/>
            <person name="Feau N."/>
            <person name="Field M."/>
            <person name="Frey P."/>
            <person name="Gelhaye E."/>
            <person name="Goldberg J."/>
            <person name="Grabherr M.G."/>
            <person name="Kodira C.D."/>
            <person name="Kohler A."/>
            <person name="Kuees U."/>
            <person name="Lindquist E.A."/>
            <person name="Lucas S.M."/>
            <person name="Mago R."/>
            <person name="Mauceli E."/>
            <person name="Morin E."/>
            <person name="Murat C."/>
            <person name="Pangilinan J.L."/>
            <person name="Park R."/>
            <person name="Pearson M."/>
            <person name="Quesneville H."/>
            <person name="Rouhier N."/>
            <person name="Sakthikumar S."/>
            <person name="Salamov A.A."/>
            <person name="Schmutz J."/>
            <person name="Selles B."/>
            <person name="Shapiro H."/>
            <person name="Tanguay P."/>
            <person name="Tuskan G.A."/>
            <person name="Henrissat B."/>
            <person name="Van de Peer Y."/>
            <person name="Rouze P."/>
            <person name="Ellis J.G."/>
            <person name="Dodds P.N."/>
            <person name="Schein J.E."/>
            <person name="Zhong S."/>
            <person name="Hamelin R.C."/>
            <person name="Grigoriev I.V."/>
            <person name="Szabo L.J."/>
            <person name="Martin F."/>
        </authorList>
    </citation>
    <scope>NUCLEOTIDE SEQUENCE [LARGE SCALE GENOMIC DNA]</scope>
    <source>
        <strain evidence="3">98AG31 / pathotype 3-4-7</strain>
    </source>
</reference>
<feature type="signal peptide" evidence="1">
    <location>
        <begin position="1"/>
        <end position="15"/>
    </location>
</feature>
<keyword evidence="1" id="KW-0732">Signal</keyword>
<accession>F4RTY6</accession>
<dbReference type="RefSeq" id="XP_007412548.1">
    <property type="nucleotide sequence ID" value="XM_007412486.1"/>
</dbReference>
<dbReference type="HOGENOM" id="CLU_1468491_0_0_1"/>
<dbReference type="AlphaFoldDB" id="F4RTY6"/>
<dbReference type="KEGG" id="mlr:MELLADRAFT_108700"/>
<keyword evidence="3" id="KW-1185">Reference proteome</keyword>
<proteinExistence type="predicted"/>
<sequence length="184" mass="20219">MRLFLFCLLASYVVYFDISPAEVTASGAHFCTPDYCGDVSDPNVDNSIVPLCSTELGSGELDPSQKYSLNKGVLAWNDWSHAGDHCDAATEGSLFCCPTWDLVGTFDYTGSDCTFIRVGWADVPGVKEEGDSDLAEFYHENFTWGLVIEKATRVKEVQVRKTAGASFEFCLENTQPTLEKVGLQ</sequence>
<evidence type="ECO:0000256" key="1">
    <source>
        <dbReference type="SAM" id="SignalP"/>
    </source>
</evidence>
<dbReference type="VEuPathDB" id="FungiDB:MELLADRAFT_108700"/>
<evidence type="ECO:0008006" key="4">
    <source>
        <dbReference type="Google" id="ProtNLM"/>
    </source>
</evidence>
<evidence type="ECO:0000313" key="2">
    <source>
        <dbReference type="EMBL" id="EGG04087.1"/>
    </source>
</evidence>
<dbReference type="GeneID" id="18923544"/>
<dbReference type="Proteomes" id="UP000001072">
    <property type="component" value="Unassembled WGS sequence"/>
</dbReference>
<dbReference type="EMBL" id="GL883120">
    <property type="protein sequence ID" value="EGG04087.1"/>
    <property type="molecule type" value="Genomic_DNA"/>
</dbReference>
<evidence type="ECO:0000313" key="3">
    <source>
        <dbReference type="Proteomes" id="UP000001072"/>
    </source>
</evidence>